<dbReference type="InterPro" id="IPR002618">
    <property type="entry name" value="UDPGP_fam"/>
</dbReference>
<reference evidence="4 5" key="1">
    <citation type="submission" date="2024-09" db="EMBL/GenBank/DDBJ databases">
        <title>Laminarin stimulates single cell rates of sulfate reduction while oxygen inhibits transcriptomic activity in coastal marine sediment.</title>
        <authorList>
            <person name="Lindsay M."/>
            <person name="Orcutt B."/>
            <person name="Emerson D."/>
            <person name="Stepanauskas R."/>
            <person name="D'Angelo T."/>
        </authorList>
    </citation>
    <scope>NUCLEOTIDE SEQUENCE [LARGE SCALE GENOMIC DNA]</scope>
    <source>
        <strain evidence="4">SAG AM-311-K15</strain>
    </source>
</reference>
<keyword evidence="2 4" id="KW-0548">Nucleotidyltransferase</keyword>
<name>A0ABV6Z3M6_UNCC1</name>
<evidence type="ECO:0000256" key="2">
    <source>
        <dbReference type="ARBA" id="ARBA00022695"/>
    </source>
</evidence>
<dbReference type="PANTHER" id="PTHR32463">
    <property type="entry name" value="L-FUCOSE KINASE"/>
    <property type="match status" value="1"/>
</dbReference>
<dbReference type="Proteomes" id="UP001594351">
    <property type="component" value="Unassembled WGS sequence"/>
</dbReference>
<evidence type="ECO:0000256" key="1">
    <source>
        <dbReference type="ARBA" id="ARBA00022679"/>
    </source>
</evidence>
<dbReference type="PANTHER" id="PTHR32463:SF0">
    <property type="entry name" value="L-FUCOSE KINASE"/>
    <property type="match status" value="1"/>
</dbReference>
<evidence type="ECO:0000256" key="3">
    <source>
        <dbReference type="ARBA" id="ARBA00022777"/>
    </source>
</evidence>
<dbReference type="Gene3D" id="3.30.230.120">
    <property type="match status" value="1"/>
</dbReference>
<comment type="caution">
    <text evidence="4">The sequence shown here is derived from an EMBL/GenBank/DDBJ whole genome shotgun (WGS) entry which is preliminary data.</text>
</comment>
<evidence type="ECO:0000313" key="5">
    <source>
        <dbReference type="Proteomes" id="UP001594351"/>
    </source>
</evidence>
<dbReference type="Pfam" id="PF01704">
    <property type="entry name" value="UDPGP"/>
    <property type="match status" value="1"/>
</dbReference>
<evidence type="ECO:0000313" key="4">
    <source>
        <dbReference type="EMBL" id="MFC1853037.1"/>
    </source>
</evidence>
<dbReference type="GO" id="GO:0003983">
    <property type="term" value="F:UTP:glucose-1-phosphate uridylyltransferase activity"/>
    <property type="evidence" value="ECO:0007669"/>
    <property type="project" value="UniProtKB-EC"/>
</dbReference>
<accession>A0ABV6Z3M6</accession>
<dbReference type="InterPro" id="IPR029044">
    <property type="entry name" value="Nucleotide-diphossugar_trans"/>
</dbReference>
<dbReference type="EC" id="2.7.7.9" evidence="4"/>
<proteinExistence type="predicted"/>
<sequence length="1131" mass="127684">MKQYLPHDIIETITSLDPEIRNRTLQELFDPLSYQQLLHTAASLDSFRRESQNLYHRVRASLFLFAIHRFYLIGRGLIEQTGLIPYEGIQSARERDFENAIDIYLAHNNNGCFNEAICSALADAYHKLAFKYLIDQVHRSIEKSKGNEVLFTVTSISDYPFKTPPFLTQKDGNAGLYPIICDSTGVRMDPSHSGWSDIFFLGMDFPEGARVTNISINLGLQGESDSIQPPIEAYCRMIDQPVIRITSADLAESKDITELAEIFNYANDHLGLLKAGIVASGIIPPALEKTNLSLKELLRQLLGKQGGFELTTRVRRIPKGSRLAVSTSLLACIITNCMRFSGQVRNVAGLLEDHEKRLVASRAILGEWLGGSGGGWQDSGGIWPGIKVITGQLAQEGNPEFGVSRGTLLPAHTILSHQECPPDIEEKLAASIILVHGGMAQNVGPVLEMVTEKYLLRLDREWAARQRGYSIFDQIVAALKKGDIQKLGHLTSQNFDQCLTPIIPWVTNKYTAEIRHHLHTKYGSDFYGFLMLGGMTGGGMAYIVEPARKQDIVSDLHHFMTGLKQKYEQALPFAMDPVIYKFSINQQGIRAVVKQGHQALLPHEYYRFWIMQAVVSGHNPAEAFHNEVNHFARAQGNKLSTDNVEAYKSLYKDIFHLDIDAMLNSVKGQNPEWEARAKQIKNENGFDPVSHQNLQRKVKSGEISVARNRLPATTILEDVETDDVTLLPAESADRTGYADLIQLGEETLERTEVAIVTLAAGLGSRWTAGAGVVKTINPFVKIKGTHRSFMEIHIAKSRQTARNRKAHQHVFTTSFLTHDALAQHLAQSQNFHYPGPIYLSRAFSLGQKLIPTERDLRFIWEELSQQVLSNNVQKVIDNLHQSLIKWARENGEGEDYCNNEPSQRFYPPGHWYEIPNMLRNGTLANMLRDNPALKYIMVHNADTLGAWLDPLLIGLHIRSQKIISFEVTPRRHEDSGGGLARINGKLQLVEGFAFPNEEDEFKLRYYNTLTSLFTVDTFLHYFDLSREDIVSAPDSDQHRQKIHQNLSRIESRLPTYVTIKDVKLRWGEGHEDIFPVLQCEKLWGDITHLDNLPVHYVVVSRYRGQQLKDPNLLDRWASDGSKDYLISLTDF</sequence>
<dbReference type="SUPFAM" id="SSF53448">
    <property type="entry name" value="Nucleotide-diphospho-sugar transferases"/>
    <property type="match status" value="1"/>
</dbReference>
<keyword evidence="3" id="KW-0418">Kinase</keyword>
<gene>
    <name evidence="4" type="ORF">ACFL27_22800</name>
</gene>
<keyword evidence="5" id="KW-1185">Reference proteome</keyword>
<dbReference type="InterPro" id="IPR052203">
    <property type="entry name" value="GHMP_Kinase-Related"/>
</dbReference>
<dbReference type="EMBL" id="JBHPBY010000408">
    <property type="protein sequence ID" value="MFC1853037.1"/>
    <property type="molecule type" value="Genomic_DNA"/>
</dbReference>
<dbReference type="Gene3D" id="3.90.550.10">
    <property type="entry name" value="Spore Coat Polysaccharide Biosynthesis Protein SpsA, Chain A"/>
    <property type="match status" value="1"/>
</dbReference>
<keyword evidence="1 4" id="KW-0808">Transferase</keyword>
<organism evidence="4 5">
    <name type="scientific">candidate division CSSED10-310 bacterium</name>
    <dbReference type="NCBI Taxonomy" id="2855610"/>
    <lineage>
        <taxon>Bacteria</taxon>
        <taxon>Bacteria division CSSED10-310</taxon>
    </lineage>
</organism>
<protein>
    <submittedName>
        <fullName evidence="4">UTP--glucose-1-phosphate uridylyltransferase</fullName>
        <ecNumber evidence="4">2.7.7.9</ecNumber>
    </submittedName>
</protein>